<evidence type="ECO:0000313" key="2">
    <source>
        <dbReference type="EMBL" id="PMD68783.1"/>
    </source>
</evidence>
<dbReference type="SUPFAM" id="SSF51556">
    <property type="entry name" value="Metallo-dependent hydrolases"/>
    <property type="match status" value="1"/>
</dbReference>
<dbReference type="InterPro" id="IPR032466">
    <property type="entry name" value="Metal_Hydrolase"/>
</dbReference>
<dbReference type="Pfam" id="PF07969">
    <property type="entry name" value="Amidohydro_3"/>
    <property type="match status" value="1"/>
</dbReference>
<dbReference type="GO" id="GO:0016814">
    <property type="term" value="F:hydrolase activity, acting on carbon-nitrogen (but not peptide) bonds, in cyclic amidines"/>
    <property type="evidence" value="ECO:0007669"/>
    <property type="project" value="TreeGrafter"/>
</dbReference>
<dbReference type="SUPFAM" id="SSF51338">
    <property type="entry name" value="Composite domain of metallo-dependent hydrolases"/>
    <property type="match status" value="1"/>
</dbReference>
<reference evidence="2 3" key="1">
    <citation type="submission" date="2017-05" db="EMBL/GenBank/DDBJ databases">
        <title>Lactobacillus nurukis nov., sp. nov., isolated from nuruk.</title>
        <authorList>
            <person name="Kim S.-J."/>
        </authorList>
    </citation>
    <scope>NUCLEOTIDE SEQUENCE [LARGE SCALE GENOMIC DNA]</scope>
    <source>
        <strain evidence="2 3">SYF10-1a</strain>
    </source>
</reference>
<organism evidence="2 3">
    <name type="scientific">Companilactobacillus nuruki</name>
    <dbReference type="NCBI Taxonomy" id="1993540"/>
    <lineage>
        <taxon>Bacteria</taxon>
        <taxon>Bacillati</taxon>
        <taxon>Bacillota</taxon>
        <taxon>Bacilli</taxon>
        <taxon>Lactobacillales</taxon>
        <taxon>Lactobacillaceae</taxon>
        <taxon>Companilactobacillus</taxon>
    </lineage>
</organism>
<accession>A0A2N7ASV9</accession>
<dbReference type="EMBL" id="NIPR01000034">
    <property type="protein sequence ID" value="PMD68783.1"/>
    <property type="molecule type" value="Genomic_DNA"/>
</dbReference>
<dbReference type="OrthoDB" id="9815027at2"/>
<evidence type="ECO:0000313" key="3">
    <source>
        <dbReference type="Proteomes" id="UP000235649"/>
    </source>
</evidence>
<dbReference type="PANTHER" id="PTHR32027:SF9">
    <property type="entry name" value="BLL3847 PROTEIN"/>
    <property type="match status" value="1"/>
</dbReference>
<comment type="caution">
    <text evidence="2">The sequence shown here is derived from an EMBL/GenBank/DDBJ whole genome shotgun (WGS) entry which is preliminary data.</text>
</comment>
<dbReference type="InterPro" id="IPR011059">
    <property type="entry name" value="Metal-dep_hydrolase_composite"/>
</dbReference>
<dbReference type="Proteomes" id="UP000235649">
    <property type="component" value="Unassembled WGS sequence"/>
</dbReference>
<dbReference type="Gene3D" id="2.30.40.10">
    <property type="entry name" value="Urease, subunit C, domain 1"/>
    <property type="match status" value="1"/>
</dbReference>
<dbReference type="InterPro" id="IPR052349">
    <property type="entry name" value="Metallo-hydrolase_Enzymes"/>
</dbReference>
<feature type="domain" description="Amidohydrolase 3" evidence="1">
    <location>
        <begin position="152"/>
        <end position="319"/>
    </location>
</feature>
<dbReference type="AlphaFoldDB" id="A0A2N7ASV9"/>
<keyword evidence="3" id="KW-1185">Reference proteome</keyword>
<sequence length="401" mass="44641">MTFWLKNIKIEKNYIYSDDWISGTKTENVAILIDDGKFKKIIPMKEWEDSVGDTVIDGQGNLLLPGIIEKHCHLDKNKLGAPWHPVSPANSIIERFEAEIPELNALDISIENRAQNLINLEQSHGVVAFRSHIDIEPATGLRHFNAIKNKVNHDGIKAELVAFPQHGLLRSNSVALIEQALTNGATYIGGVDPYTLDGDYKKSLATTFNLAKKYHTGIDIHLHDRNEAGRKTFLEIIRLTKENNLQGHVYISHAFGLNDFTLKERKQLFAEMAELKIQIVSSIPIDPDTIPPLDELQSAGVQIHIGCDNIDDAWSSLGDGSIPEKLVRYLEMYHISTQDGLSQSLGLITDGITPLDKTGKQVWPQINDDASFILTTASCSAEFVARKSPVKQSYSSGKKIK</sequence>
<gene>
    <name evidence="2" type="ORF">CBP76_08760</name>
</gene>
<dbReference type="CDD" id="cd01293">
    <property type="entry name" value="Bact_CD"/>
    <property type="match status" value="1"/>
</dbReference>
<protein>
    <submittedName>
        <fullName evidence="2">Deaminase</fullName>
    </submittedName>
</protein>
<dbReference type="RefSeq" id="WP_102196524.1">
    <property type="nucleotide sequence ID" value="NZ_NIPR01000034.1"/>
</dbReference>
<name>A0A2N7ASV9_9LACO</name>
<proteinExistence type="predicted"/>
<dbReference type="InterPro" id="IPR013108">
    <property type="entry name" value="Amidohydro_3"/>
</dbReference>
<evidence type="ECO:0000259" key="1">
    <source>
        <dbReference type="Pfam" id="PF07969"/>
    </source>
</evidence>
<dbReference type="Gene3D" id="3.20.20.140">
    <property type="entry name" value="Metal-dependent hydrolases"/>
    <property type="match status" value="1"/>
</dbReference>
<dbReference type="PANTHER" id="PTHR32027">
    <property type="entry name" value="CYTOSINE DEAMINASE"/>
    <property type="match status" value="1"/>
</dbReference>